<proteinExistence type="predicted"/>
<evidence type="ECO:0000313" key="2">
    <source>
        <dbReference type="EMBL" id="GAY65320.1"/>
    </source>
</evidence>
<accession>A0A2H5QL23</accession>
<name>A0A2H5QL23_CITUN</name>
<keyword evidence="1" id="KW-0472">Membrane</keyword>
<comment type="caution">
    <text evidence="2">The sequence shown here is derived from an EMBL/GenBank/DDBJ whole genome shotgun (WGS) entry which is preliminary data.</text>
</comment>
<dbReference type="EMBL" id="BDQV01000470">
    <property type="protein sequence ID" value="GAY65320.1"/>
    <property type="molecule type" value="Genomic_DNA"/>
</dbReference>
<feature type="transmembrane region" description="Helical" evidence="1">
    <location>
        <begin position="175"/>
        <end position="196"/>
    </location>
</feature>
<gene>
    <name evidence="2" type="ORF">CUMW_240200</name>
</gene>
<dbReference type="Proteomes" id="UP000236630">
    <property type="component" value="Unassembled WGS sequence"/>
</dbReference>
<organism evidence="2 3">
    <name type="scientific">Citrus unshiu</name>
    <name type="common">Satsuma mandarin</name>
    <name type="synonym">Citrus nobilis var. unshiu</name>
    <dbReference type="NCBI Taxonomy" id="55188"/>
    <lineage>
        <taxon>Eukaryota</taxon>
        <taxon>Viridiplantae</taxon>
        <taxon>Streptophyta</taxon>
        <taxon>Embryophyta</taxon>
        <taxon>Tracheophyta</taxon>
        <taxon>Spermatophyta</taxon>
        <taxon>Magnoliopsida</taxon>
        <taxon>eudicotyledons</taxon>
        <taxon>Gunneridae</taxon>
        <taxon>Pentapetalae</taxon>
        <taxon>rosids</taxon>
        <taxon>malvids</taxon>
        <taxon>Sapindales</taxon>
        <taxon>Rutaceae</taxon>
        <taxon>Aurantioideae</taxon>
        <taxon>Citrus</taxon>
    </lineage>
</organism>
<keyword evidence="3" id="KW-1185">Reference proteome</keyword>
<keyword evidence="1" id="KW-1133">Transmembrane helix</keyword>
<sequence>MLAAKMSDRLQQSSRGPLSSPNNLLISIYGDKLMLLERVLFISRKWRVSCGFSIPTLTSPLLENLKMDSCCFPDLKILDISSNSLKSLTLERIEFGGDELDNYKLKIACSNLESFNIFAPLLPDFTLESLNSLQNAFIFLETIGEYMEAKEICHRMSKILNGLRDVKVLKLSCTLYQFNLVKVSLGLILVPLLFFARSPPSASRGEKKKKKKRKK</sequence>
<dbReference type="PANTHER" id="PTHR34223:SF51">
    <property type="entry name" value="OS06G0556300 PROTEIN"/>
    <property type="match status" value="1"/>
</dbReference>
<dbReference type="AlphaFoldDB" id="A0A2H5QL23"/>
<evidence type="ECO:0008006" key="4">
    <source>
        <dbReference type="Google" id="ProtNLM"/>
    </source>
</evidence>
<evidence type="ECO:0000313" key="3">
    <source>
        <dbReference type="Proteomes" id="UP000236630"/>
    </source>
</evidence>
<dbReference type="PANTHER" id="PTHR34223">
    <property type="entry name" value="OS11G0201299 PROTEIN"/>
    <property type="match status" value="1"/>
</dbReference>
<reference evidence="2 3" key="1">
    <citation type="journal article" date="2017" name="Front. Genet.">
        <title>Draft sequencing of the heterozygous diploid genome of Satsuma (Citrus unshiu Marc.) using a hybrid assembly approach.</title>
        <authorList>
            <person name="Shimizu T."/>
            <person name="Tanizawa Y."/>
            <person name="Mochizuki T."/>
            <person name="Nagasaki H."/>
            <person name="Yoshioka T."/>
            <person name="Toyoda A."/>
            <person name="Fujiyama A."/>
            <person name="Kaminuma E."/>
            <person name="Nakamura Y."/>
        </authorList>
    </citation>
    <scope>NUCLEOTIDE SEQUENCE [LARGE SCALE GENOMIC DNA]</scope>
    <source>
        <strain evidence="3">cv. Miyagawa wase</strain>
    </source>
</reference>
<evidence type="ECO:0000256" key="1">
    <source>
        <dbReference type="SAM" id="Phobius"/>
    </source>
</evidence>
<keyword evidence="1" id="KW-0812">Transmembrane</keyword>
<dbReference type="InterPro" id="IPR053197">
    <property type="entry name" value="F-box_SCFL_complex_component"/>
</dbReference>
<protein>
    <recommendedName>
        <fullName evidence="4">FBD domain-containing protein</fullName>
    </recommendedName>
</protein>